<organism evidence="1 2">
    <name type="scientific">Sphaerisporangium melleum</name>
    <dbReference type="NCBI Taxonomy" id="321316"/>
    <lineage>
        <taxon>Bacteria</taxon>
        <taxon>Bacillati</taxon>
        <taxon>Actinomycetota</taxon>
        <taxon>Actinomycetes</taxon>
        <taxon>Streptosporangiales</taxon>
        <taxon>Streptosporangiaceae</taxon>
        <taxon>Sphaerisporangium</taxon>
    </lineage>
</organism>
<proteinExistence type="predicted"/>
<evidence type="ECO:0000313" key="1">
    <source>
        <dbReference type="EMBL" id="GGK61958.1"/>
    </source>
</evidence>
<accession>A0A917QPQ7</accession>
<dbReference type="RefSeq" id="WP_189160937.1">
    <property type="nucleotide sequence ID" value="NZ_BMNT01000001.1"/>
</dbReference>
<comment type="caution">
    <text evidence="1">The sequence shown here is derived from an EMBL/GenBank/DDBJ whole genome shotgun (WGS) entry which is preliminary data.</text>
</comment>
<evidence type="ECO:0000313" key="2">
    <source>
        <dbReference type="Proteomes" id="UP000645217"/>
    </source>
</evidence>
<gene>
    <name evidence="1" type="ORF">GCM10007964_01390</name>
</gene>
<protein>
    <submittedName>
        <fullName evidence="1">Uncharacterized protein</fullName>
    </submittedName>
</protein>
<reference evidence="1" key="1">
    <citation type="journal article" date="2014" name="Int. J. Syst. Evol. Microbiol.">
        <title>Complete genome sequence of Corynebacterium casei LMG S-19264T (=DSM 44701T), isolated from a smear-ripened cheese.</title>
        <authorList>
            <consortium name="US DOE Joint Genome Institute (JGI-PGF)"/>
            <person name="Walter F."/>
            <person name="Albersmeier A."/>
            <person name="Kalinowski J."/>
            <person name="Ruckert C."/>
        </authorList>
    </citation>
    <scope>NUCLEOTIDE SEQUENCE</scope>
    <source>
        <strain evidence="1">JCM 13064</strain>
    </source>
</reference>
<reference evidence="1" key="2">
    <citation type="submission" date="2020-09" db="EMBL/GenBank/DDBJ databases">
        <authorList>
            <person name="Sun Q."/>
            <person name="Ohkuma M."/>
        </authorList>
    </citation>
    <scope>NUCLEOTIDE SEQUENCE</scope>
    <source>
        <strain evidence="1">JCM 13064</strain>
    </source>
</reference>
<dbReference type="AlphaFoldDB" id="A0A917QPQ7"/>
<sequence>MANFSRRERTTTWVEYTLPNPVAWGEVRKVIAVIENELGDRAQWDDVVQVVSGDEEIVFRFEKETSNGS</sequence>
<name>A0A917QPQ7_9ACTN</name>
<keyword evidence="2" id="KW-1185">Reference proteome</keyword>
<dbReference type="Proteomes" id="UP000645217">
    <property type="component" value="Unassembled WGS sequence"/>
</dbReference>
<dbReference type="EMBL" id="BMNT01000001">
    <property type="protein sequence ID" value="GGK61958.1"/>
    <property type="molecule type" value="Genomic_DNA"/>
</dbReference>